<feature type="transmembrane region" description="Helical" evidence="2">
    <location>
        <begin position="261"/>
        <end position="281"/>
    </location>
</feature>
<evidence type="ECO:0000313" key="4">
    <source>
        <dbReference type="EMBL" id="PFG39463.1"/>
    </source>
</evidence>
<proteinExistence type="predicted"/>
<dbReference type="AlphaFoldDB" id="A0A2A9EKZ3"/>
<keyword evidence="2" id="KW-1133">Transmembrane helix</keyword>
<feature type="transmembrane region" description="Helical" evidence="2">
    <location>
        <begin position="206"/>
        <end position="226"/>
    </location>
</feature>
<keyword evidence="4" id="KW-0645">Protease</keyword>
<dbReference type="Pfam" id="PF02517">
    <property type="entry name" value="Rce1-like"/>
    <property type="match status" value="1"/>
</dbReference>
<feature type="transmembrane region" description="Helical" evidence="2">
    <location>
        <begin position="12"/>
        <end position="40"/>
    </location>
</feature>
<evidence type="ECO:0000313" key="5">
    <source>
        <dbReference type="Proteomes" id="UP000222106"/>
    </source>
</evidence>
<organism evidence="4 5">
    <name type="scientific">Georgenia soli</name>
    <dbReference type="NCBI Taxonomy" id="638953"/>
    <lineage>
        <taxon>Bacteria</taxon>
        <taxon>Bacillati</taxon>
        <taxon>Actinomycetota</taxon>
        <taxon>Actinomycetes</taxon>
        <taxon>Micrococcales</taxon>
        <taxon>Bogoriellaceae</taxon>
        <taxon>Georgenia</taxon>
    </lineage>
</organism>
<dbReference type="InterPro" id="IPR003675">
    <property type="entry name" value="Rce1/LyrA-like_dom"/>
</dbReference>
<dbReference type="EMBL" id="PDJI01000004">
    <property type="protein sequence ID" value="PFG39463.1"/>
    <property type="molecule type" value="Genomic_DNA"/>
</dbReference>
<dbReference type="GO" id="GO:0004175">
    <property type="term" value="F:endopeptidase activity"/>
    <property type="evidence" value="ECO:0007669"/>
    <property type="project" value="UniProtKB-ARBA"/>
</dbReference>
<reference evidence="4 5" key="1">
    <citation type="submission" date="2017-10" db="EMBL/GenBank/DDBJ databases">
        <title>Sequencing the genomes of 1000 actinobacteria strains.</title>
        <authorList>
            <person name="Klenk H.-P."/>
        </authorList>
    </citation>
    <scope>NUCLEOTIDE SEQUENCE [LARGE SCALE GENOMIC DNA]</scope>
    <source>
        <strain evidence="4 5">DSM 21838</strain>
    </source>
</reference>
<evidence type="ECO:0000256" key="2">
    <source>
        <dbReference type="SAM" id="Phobius"/>
    </source>
</evidence>
<accession>A0A2A9EKZ3</accession>
<dbReference type="InterPro" id="IPR042150">
    <property type="entry name" value="MmRce1-like"/>
</dbReference>
<feature type="region of interest" description="Disordered" evidence="1">
    <location>
        <begin position="285"/>
        <end position="311"/>
    </location>
</feature>
<keyword evidence="5" id="KW-1185">Reference proteome</keyword>
<dbReference type="Proteomes" id="UP000222106">
    <property type="component" value="Unassembled WGS sequence"/>
</dbReference>
<evidence type="ECO:0000259" key="3">
    <source>
        <dbReference type="Pfam" id="PF02517"/>
    </source>
</evidence>
<feature type="transmembrane region" description="Helical" evidence="2">
    <location>
        <begin position="174"/>
        <end position="194"/>
    </location>
</feature>
<keyword evidence="2" id="KW-0812">Transmembrane</keyword>
<name>A0A2A9EKZ3_9MICO</name>
<comment type="caution">
    <text evidence="4">The sequence shown here is derived from an EMBL/GenBank/DDBJ whole genome shotgun (WGS) entry which is preliminary data.</text>
</comment>
<sequence>METGPENSVRPFFARHAVLLFYVLVLALVLLLGVLVNAFLGVTGTGTAPSTPADLSPAMYGVAVLAGPASYTLAAVLTTTLAFGAAGLRDLGARLIRWRVGVRWYAAALLTAPVLMTTTLLALSLTSNAFLPGIITPEDRASLLVAGLVAGLLAGFFEEIAWTGFAAHEIGRRHGVLVTGLLVALPWFVLHLPLWVPADTGTVPRALSVAAIVPWFLAYRVLMVWVYTHTRSVLLAILMHVPITASGFILASPAMVGVPDVVYNLILGAALWILVAAATAADRRTPAARRGPDRSGVPLEGGGPRRGTREP</sequence>
<keyword evidence="4" id="KW-0378">Hydrolase</keyword>
<evidence type="ECO:0000256" key="1">
    <source>
        <dbReference type="SAM" id="MobiDB-lite"/>
    </source>
</evidence>
<feature type="transmembrane region" description="Helical" evidence="2">
    <location>
        <begin position="233"/>
        <end position="255"/>
    </location>
</feature>
<feature type="domain" description="CAAX prenyl protease 2/Lysostaphin resistance protein A-like" evidence="3">
    <location>
        <begin position="142"/>
        <end position="241"/>
    </location>
</feature>
<dbReference type="PANTHER" id="PTHR35797">
    <property type="entry name" value="PROTEASE-RELATED"/>
    <property type="match status" value="1"/>
</dbReference>
<dbReference type="PANTHER" id="PTHR35797:SF1">
    <property type="entry name" value="PROTEASE"/>
    <property type="match status" value="1"/>
</dbReference>
<gene>
    <name evidence="4" type="ORF">ATJ97_1969</name>
</gene>
<dbReference type="GO" id="GO:0006508">
    <property type="term" value="P:proteolysis"/>
    <property type="evidence" value="ECO:0007669"/>
    <property type="project" value="UniProtKB-KW"/>
</dbReference>
<keyword evidence="2" id="KW-0472">Membrane</keyword>
<feature type="transmembrane region" description="Helical" evidence="2">
    <location>
        <begin position="60"/>
        <end position="83"/>
    </location>
</feature>
<dbReference type="GO" id="GO:0080120">
    <property type="term" value="P:CAAX-box protein maturation"/>
    <property type="evidence" value="ECO:0007669"/>
    <property type="project" value="UniProtKB-ARBA"/>
</dbReference>
<feature type="transmembrane region" description="Helical" evidence="2">
    <location>
        <begin position="143"/>
        <end position="162"/>
    </location>
</feature>
<protein>
    <submittedName>
        <fullName evidence="4">CAAX prenyl protease-like protein</fullName>
    </submittedName>
</protein>
<feature type="transmembrane region" description="Helical" evidence="2">
    <location>
        <begin position="104"/>
        <end position="123"/>
    </location>
</feature>